<keyword evidence="1" id="KW-0812">Transmembrane</keyword>
<feature type="transmembrane region" description="Helical" evidence="1">
    <location>
        <begin position="21"/>
        <end position="45"/>
    </location>
</feature>
<reference evidence="2 3" key="1">
    <citation type="journal article" date="2007" name="Proc. Natl. Acad. Sci. U.S.A.">
        <title>The Orientia tsutsugamushi genome reveals massive proliferation of conjugative type IV secretion system and host-cell interaction genes.</title>
        <authorList>
            <person name="Cho N.-H."/>
            <person name="Kim H.-R."/>
            <person name="Lee J.-H."/>
            <person name="Kim S.-Y."/>
            <person name="Kim J."/>
            <person name="Cha S."/>
            <person name="Kim S.-Y."/>
            <person name="Darby A.C."/>
            <person name="Fuxelius H.-H."/>
            <person name="Yin J."/>
            <person name="Kim J.H."/>
            <person name="Kim J."/>
            <person name="Lee S.J."/>
            <person name="Koh Y.-S."/>
            <person name="Jang W.-J."/>
            <person name="Park K.-H."/>
            <person name="Andersson S.G.E."/>
            <person name="Choi M.-S."/>
            <person name="Kim I.-S."/>
        </authorList>
    </citation>
    <scope>NUCLEOTIDE SEQUENCE [LARGE SCALE GENOMIC DNA]</scope>
    <source>
        <strain evidence="2 3">Boryong</strain>
    </source>
</reference>
<sequence>MSSFFAPPSILAYRHFNATFIYVYQVFLRYSTLIHLLIFFSYFWFCFHVGKRFFYNYSRIFSYNNSLPLLKFQNVSLLVPELDFDLAKCIFQILSYIFSLFYQDDLFLYNDLLIYIFYTNFLLCLLLYQILLRQHYNFFLH</sequence>
<feature type="transmembrane region" description="Helical" evidence="1">
    <location>
        <begin position="112"/>
        <end position="132"/>
    </location>
</feature>
<accession>A5CDF3</accession>
<evidence type="ECO:0000256" key="1">
    <source>
        <dbReference type="SAM" id="Phobius"/>
    </source>
</evidence>
<keyword evidence="1" id="KW-1133">Transmembrane helix</keyword>
<keyword evidence="1" id="KW-0472">Membrane</keyword>
<name>A5CDF3_ORITB</name>
<protein>
    <recommendedName>
        <fullName evidence="4">Transmembrane protein</fullName>
    </recommendedName>
</protein>
<evidence type="ECO:0000313" key="3">
    <source>
        <dbReference type="Proteomes" id="UP000001565"/>
    </source>
</evidence>
<evidence type="ECO:0000313" key="2">
    <source>
        <dbReference type="EMBL" id="CAM79875.1"/>
    </source>
</evidence>
<dbReference type="AlphaFoldDB" id="A5CDF3"/>
<gene>
    <name evidence="2" type="ordered locus">OTBS_0809</name>
</gene>
<evidence type="ECO:0008006" key="4">
    <source>
        <dbReference type="Google" id="ProtNLM"/>
    </source>
</evidence>
<organism evidence="2 3">
    <name type="scientific">Orientia tsutsugamushi (strain Boryong)</name>
    <name type="common">Rickettsia tsutsugamushi</name>
    <dbReference type="NCBI Taxonomy" id="357244"/>
    <lineage>
        <taxon>Bacteria</taxon>
        <taxon>Pseudomonadati</taxon>
        <taxon>Pseudomonadota</taxon>
        <taxon>Alphaproteobacteria</taxon>
        <taxon>Rickettsiales</taxon>
        <taxon>Rickettsiaceae</taxon>
        <taxon>Rickettsieae</taxon>
        <taxon>Orientia</taxon>
    </lineage>
</organism>
<dbReference type="KEGG" id="ots:OTBS_0809"/>
<dbReference type="HOGENOM" id="CLU_1823421_0_0_5"/>
<dbReference type="Proteomes" id="UP000001565">
    <property type="component" value="Chromosome"/>
</dbReference>
<dbReference type="EMBL" id="AM494475">
    <property type="protein sequence ID" value="CAM79875.1"/>
    <property type="molecule type" value="Genomic_DNA"/>
</dbReference>
<proteinExistence type="predicted"/>